<feature type="compositionally biased region" description="Gly residues" evidence="1">
    <location>
        <begin position="175"/>
        <end position="185"/>
    </location>
</feature>
<keyword evidence="4" id="KW-1185">Reference proteome</keyword>
<protein>
    <submittedName>
        <fullName evidence="3">Uncharacterized protein</fullName>
    </submittedName>
</protein>
<dbReference type="EMBL" id="CAXKWB010014127">
    <property type="protein sequence ID" value="CAL4109763.1"/>
    <property type="molecule type" value="Genomic_DNA"/>
</dbReference>
<feature type="compositionally biased region" description="Low complexity" evidence="1">
    <location>
        <begin position="224"/>
        <end position="239"/>
    </location>
</feature>
<feature type="signal peptide" evidence="2">
    <location>
        <begin position="1"/>
        <end position="24"/>
    </location>
</feature>
<evidence type="ECO:0000256" key="1">
    <source>
        <dbReference type="SAM" id="MobiDB-lite"/>
    </source>
</evidence>
<comment type="caution">
    <text evidence="3">The sequence shown here is derived from an EMBL/GenBank/DDBJ whole genome shotgun (WGS) entry which is preliminary data.</text>
</comment>
<gene>
    <name evidence="3" type="ORF">MNOR_LOCUS19188</name>
</gene>
<organism evidence="3 4">
    <name type="scientific">Meganyctiphanes norvegica</name>
    <name type="common">Northern krill</name>
    <name type="synonym">Thysanopoda norvegica</name>
    <dbReference type="NCBI Taxonomy" id="48144"/>
    <lineage>
        <taxon>Eukaryota</taxon>
        <taxon>Metazoa</taxon>
        <taxon>Ecdysozoa</taxon>
        <taxon>Arthropoda</taxon>
        <taxon>Crustacea</taxon>
        <taxon>Multicrustacea</taxon>
        <taxon>Malacostraca</taxon>
        <taxon>Eumalacostraca</taxon>
        <taxon>Eucarida</taxon>
        <taxon>Euphausiacea</taxon>
        <taxon>Euphausiidae</taxon>
        <taxon>Meganyctiphanes</taxon>
    </lineage>
</organism>
<keyword evidence="2" id="KW-0732">Signal</keyword>
<feature type="region of interest" description="Disordered" evidence="1">
    <location>
        <begin position="136"/>
        <end position="204"/>
    </location>
</feature>
<feature type="non-terminal residue" evidence="3">
    <location>
        <position position="1"/>
    </location>
</feature>
<dbReference type="AlphaFoldDB" id="A0AAV2R3F4"/>
<feature type="region of interest" description="Disordered" evidence="1">
    <location>
        <begin position="286"/>
        <end position="319"/>
    </location>
</feature>
<feature type="region of interest" description="Disordered" evidence="1">
    <location>
        <begin position="224"/>
        <end position="244"/>
    </location>
</feature>
<evidence type="ECO:0000256" key="2">
    <source>
        <dbReference type="SAM" id="SignalP"/>
    </source>
</evidence>
<feature type="chain" id="PRO_5043853278" evidence="2">
    <location>
        <begin position="25"/>
        <end position="319"/>
    </location>
</feature>
<evidence type="ECO:0000313" key="3">
    <source>
        <dbReference type="EMBL" id="CAL4109763.1"/>
    </source>
</evidence>
<evidence type="ECO:0000313" key="4">
    <source>
        <dbReference type="Proteomes" id="UP001497623"/>
    </source>
</evidence>
<name>A0AAV2R3F4_MEGNR</name>
<accession>A0AAV2R3F4</accession>
<sequence length="319" mass="32524">TLISVRRVSTAVVLLFGVLQVARAARSSRALGYGASGGGSCKFWCERGGGQYYCCQTPEQTALQTGGHLPQTSGFGSQGVGNFGQTGGYGSQGVGNFGSNFGQTGGHGAQGGNNFGHQGAGGHRPQVTVLQVTHGSHQGAGSNFGHQGTGGYRPQVTHGSHHSGNTGFRPTHGNVQGGLIQGGSGFRPTHGNNQGSFNQGGGFGSNSNNNLAALSSIFSNLGSLGGQQNNQQQQGHSSNFVANPSIVTPLGHNDAISTVNRPINQGSFGNSNGGVNPNNFAFQGVNGPSFREPNQGVSVSQGLPNYPFDVRGNLSKQSS</sequence>
<proteinExistence type="predicted"/>
<reference evidence="3 4" key="1">
    <citation type="submission" date="2024-05" db="EMBL/GenBank/DDBJ databases">
        <authorList>
            <person name="Wallberg A."/>
        </authorList>
    </citation>
    <scope>NUCLEOTIDE SEQUENCE [LARGE SCALE GENOMIC DNA]</scope>
</reference>
<feature type="compositionally biased region" description="Polar residues" evidence="1">
    <location>
        <begin position="136"/>
        <end position="146"/>
    </location>
</feature>
<dbReference type="Proteomes" id="UP001497623">
    <property type="component" value="Unassembled WGS sequence"/>
</dbReference>